<sequence>GPPLGIVHVHRIGGLRHGLRSAGRTDAINQTRNRLSRCCWKRISSDFGWKLGWELGRTMGRSMGPTMGRTMGRSMGQTMGRSMEWKLGRTLGWILGRFLPGLEQRLEQRLATAAAGLVVNSLSRKLQCTVMNCCAINEHFKLPRLQKK</sequence>
<dbReference type="AlphaFoldDB" id="A0A131Z9T6"/>
<name>A0A131Z9T6_RHIAP</name>
<feature type="non-terminal residue" evidence="1">
    <location>
        <position position="148"/>
    </location>
</feature>
<protein>
    <submittedName>
        <fullName evidence="1">Glycine rich superfamily member</fullName>
    </submittedName>
</protein>
<evidence type="ECO:0000313" key="1">
    <source>
        <dbReference type="EMBL" id="JAP88054.1"/>
    </source>
</evidence>
<dbReference type="EMBL" id="GEDV01000503">
    <property type="protein sequence ID" value="JAP88054.1"/>
    <property type="molecule type" value="Transcribed_RNA"/>
</dbReference>
<feature type="non-terminal residue" evidence="1">
    <location>
        <position position="1"/>
    </location>
</feature>
<organism evidence="1">
    <name type="scientific">Rhipicephalus appendiculatus</name>
    <name type="common">Brown ear tick</name>
    <dbReference type="NCBI Taxonomy" id="34631"/>
    <lineage>
        <taxon>Eukaryota</taxon>
        <taxon>Metazoa</taxon>
        <taxon>Ecdysozoa</taxon>
        <taxon>Arthropoda</taxon>
        <taxon>Chelicerata</taxon>
        <taxon>Arachnida</taxon>
        <taxon>Acari</taxon>
        <taxon>Parasitiformes</taxon>
        <taxon>Ixodida</taxon>
        <taxon>Ixodoidea</taxon>
        <taxon>Ixodidae</taxon>
        <taxon>Rhipicephalinae</taxon>
        <taxon>Rhipicephalus</taxon>
        <taxon>Rhipicephalus</taxon>
    </lineage>
</organism>
<proteinExistence type="predicted"/>
<reference evidence="1" key="1">
    <citation type="journal article" date="2016" name="Ticks Tick Borne Dis.">
        <title>De novo assembly and annotation of the salivary gland transcriptome of Rhipicephalus appendiculatus male and female ticks during blood feeding.</title>
        <authorList>
            <person name="de Castro M.H."/>
            <person name="de Klerk D."/>
            <person name="Pienaar R."/>
            <person name="Latif A.A."/>
            <person name="Rees D.J."/>
            <person name="Mans B.J."/>
        </authorList>
    </citation>
    <scope>NUCLEOTIDE SEQUENCE</scope>
    <source>
        <tissue evidence="1">Salivary glands</tissue>
    </source>
</reference>
<accession>A0A131Z9T6</accession>